<evidence type="ECO:0000313" key="3">
    <source>
        <dbReference type="Proteomes" id="UP000575480"/>
    </source>
</evidence>
<protein>
    <submittedName>
        <fullName evidence="2">Uncharacterized protein</fullName>
    </submittedName>
</protein>
<evidence type="ECO:0000256" key="1">
    <source>
        <dbReference type="SAM" id="MobiDB-lite"/>
    </source>
</evidence>
<dbReference type="InterPro" id="IPR029044">
    <property type="entry name" value="Nucleotide-diphossugar_trans"/>
</dbReference>
<proteinExistence type="predicted"/>
<dbReference type="SUPFAM" id="SSF53448">
    <property type="entry name" value="Nucleotide-diphospho-sugar transferases"/>
    <property type="match status" value="1"/>
</dbReference>
<gene>
    <name evidence="2" type="ORF">HX858_08255</name>
</gene>
<feature type="compositionally biased region" description="Basic and acidic residues" evidence="1">
    <location>
        <begin position="290"/>
        <end position="302"/>
    </location>
</feature>
<feature type="compositionally biased region" description="Basic and acidic residues" evidence="1">
    <location>
        <begin position="318"/>
        <end position="333"/>
    </location>
</feature>
<dbReference type="Proteomes" id="UP000575480">
    <property type="component" value="Unassembled WGS sequence"/>
</dbReference>
<evidence type="ECO:0000313" key="2">
    <source>
        <dbReference type="EMBL" id="NWJ57724.1"/>
    </source>
</evidence>
<reference evidence="2 3" key="1">
    <citation type="journal article" date="2019" name="Environ. Microbiol.">
        <title>Genomics insights into ecotype formation of ammonia-oxidizing archaea in the deep ocean.</title>
        <authorList>
            <person name="Wang Y."/>
            <person name="Huang J.M."/>
            <person name="Cui G.J."/>
            <person name="Nunoura T."/>
            <person name="Takaki Y."/>
            <person name="Li W.L."/>
            <person name="Li J."/>
            <person name="Gao Z.M."/>
            <person name="Takai K."/>
            <person name="Zhang A.Q."/>
            <person name="Stepanauskas R."/>
        </authorList>
    </citation>
    <scope>NUCLEOTIDE SEQUENCE [LARGE SCALE GENOMIC DNA]</scope>
    <source>
        <strain evidence="2 3">L15a</strain>
    </source>
</reference>
<feature type="compositionally biased region" description="Basic residues" evidence="1">
    <location>
        <begin position="308"/>
        <end position="317"/>
    </location>
</feature>
<organism evidence="2 3">
    <name type="scientific">Marine Group I thaumarchaeote</name>
    <dbReference type="NCBI Taxonomy" id="2511932"/>
    <lineage>
        <taxon>Archaea</taxon>
        <taxon>Nitrososphaerota</taxon>
        <taxon>Marine Group I</taxon>
    </lineage>
</organism>
<sequence length="333" mass="38121">MEVKIAIEELRKRKIFVATPMYGGMCCGMYTKSTADLATMSTQYQMDVRFFYLFNESLITRARNYLADEFLRSPYTHLMFIDSDIHFNPNDVLSLAALADEEHSIIGAPYPKKCIAWEKVRNAVDAGLADEDPNDLEKFTGDFVFNPAAGTSEIKINEPAECLEVGTGFMMIRREVFEQFRDAYPQFSYKPDHNRSENFDGSRYIHAFFDTVIDSKEFAGDGASGTDRYLSEDYMFCQFSRKIGIKTWLCPWMEVGHVGSYVFNGTLGSLANLDFAAHGADMKKRPHNITIEEEKKAEKESGKQLNRTQRRQLARKSRREEGRNKAKKAVDKK</sequence>
<feature type="region of interest" description="Disordered" evidence="1">
    <location>
        <begin position="290"/>
        <end position="333"/>
    </location>
</feature>
<dbReference type="AlphaFoldDB" id="A0A7K4MWW1"/>
<dbReference type="EMBL" id="JACATH010000012">
    <property type="protein sequence ID" value="NWJ57724.1"/>
    <property type="molecule type" value="Genomic_DNA"/>
</dbReference>
<name>A0A7K4MWW1_9ARCH</name>
<accession>A0A7K4MWW1</accession>
<dbReference type="Gene3D" id="3.90.550.40">
    <property type="match status" value="1"/>
</dbReference>
<comment type="caution">
    <text evidence="2">The sequence shown here is derived from an EMBL/GenBank/DDBJ whole genome shotgun (WGS) entry which is preliminary data.</text>
</comment>